<feature type="transmembrane region" description="Helical" evidence="1">
    <location>
        <begin position="30"/>
        <end position="51"/>
    </location>
</feature>
<accession>A0A9D1AIA7</accession>
<keyword evidence="1" id="KW-0812">Transmembrane</keyword>
<protein>
    <recommendedName>
        <fullName evidence="4">DUF4367 domain-containing protein</fullName>
    </recommendedName>
</protein>
<reference evidence="2" key="1">
    <citation type="submission" date="2020-10" db="EMBL/GenBank/DDBJ databases">
        <authorList>
            <person name="Gilroy R."/>
        </authorList>
    </citation>
    <scope>NUCLEOTIDE SEQUENCE</scope>
    <source>
        <strain evidence="2">CHK184-25365</strain>
    </source>
</reference>
<dbReference type="AlphaFoldDB" id="A0A9D1AIA7"/>
<evidence type="ECO:0000256" key="1">
    <source>
        <dbReference type="SAM" id="Phobius"/>
    </source>
</evidence>
<keyword evidence="1" id="KW-0472">Membrane</keyword>
<dbReference type="Proteomes" id="UP000886749">
    <property type="component" value="Unassembled WGS sequence"/>
</dbReference>
<reference evidence="2" key="2">
    <citation type="journal article" date="2021" name="PeerJ">
        <title>Extensive microbial diversity within the chicken gut microbiome revealed by metagenomics and culture.</title>
        <authorList>
            <person name="Gilroy R."/>
            <person name="Ravi A."/>
            <person name="Getino M."/>
            <person name="Pursley I."/>
            <person name="Horton D.L."/>
            <person name="Alikhan N.F."/>
            <person name="Baker D."/>
            <person name="Gharbi K."/>
            <person name="Hall N."/>
            <person name="Watson M."/>
            <person name="Adriaenssens E.M."/>
            <person name="Foster-Nyarko E."/>
            <person name="Jarju S."/>
            <person name="Secka A."/>
            <person name="Antonio M."/>
            <person name="Oren A."/>
            <person name="Chaudhuri R.R."/>
            <person name="La Ragione R."/>
            <person name="Hildebrand F."/>
            <person name="Pallen M.J."/>
        </authorList>
    </citation>
    <scope>NUCLEOTIDE SEQUENCE</scope>
    <source>
        <strain evidence="2">CHK184-25365</strain>
    </source>
</reference>
<keyword evidence="1" id="KW-1133">Transmembrane helix</keyword>
<comment type="caution">
    <text evidence="2">The sequence shown here is derived from an EMBL/GenBank/DDBJ whole genome shotgun (WGS) entry which is preliminary data.</text>
</comment>
<sequence length="385" mass="43669">MNSGRQHFLAGFLYEVAKAMCIAHKTKKKIWIGSIAVLIIVFVVMVVLYLATGWKPEPKKPFEIWQDQTTGEINRCFLKDGAGSDRSEWDIPLALYGFAPPSDWKQIQNATEQANQFSTFYQDIYQDSRGNTLLFLQRTAMQNIEISADQEVMFGEVQVIYHQKQESFGNGNLFYYQSTVSWVHENSLLQLIYTGSTPMEINPMLELVASVDYTAIREPVYSDLTLAESCSYSFDWCETYSEQVLLRNRSQGNPEIPEGATFAAFSRIPEGFVEMTSYREANNANHLPTVSYLGYQNGKRQEIYLTCWLGSNAYDSVGNRTGFGALGNYDAEQLQDAQVKGNPALLYMEEDCSCIGWIDGYRTVELDVMHPISREELIALAETVQ</sequence>
<evidence type="ECO:0000313" key="2">
    <source>
        <dbReference type="EMBL" id="HIR40433.1"/>
    </source>
</evidence>
<dbReference type="EMBL" id="DVGY01000031">
    <property type="protein sequence ID" value="HIR40433.1"/>
    <property type="molecule type" value="Genomic_DNA"/>
</dbReference>
<evidence type="ECO:0008006" key="4">
    <source>
        <dbReference type="Google" id="ProtNLM"/>
    </source>
</evidence>
<gene>
    <name evidence="2" type="ORF">IAB36_01235</name>
</gene>
<name>A0A9D1AIA7_9FIRM</name>
<evidence type="ECO:0000313" key="3">
    <source>
        <dbReference type="Proteomes" id="UP000886749"/>
    </source>
</evidence>
<proteinExistence type="predicted"/>
<organism evidence="2 3">
    <name type="scientific">Candidatus Egerieicola pullicola</name>
    <dbReference type="NCBI Taxonomy" id="2840775"/>
    <lineage>
        <taxon>Bacteria</taxon>
        <taxon>Bacillati</taxon>
        <taxon>Bacillota</taxon>
        <taxon>Clostridia</taxon>
        <taxon>Eubacteriales</taxon>
        <taxon>Oscillospiraceae</taxon>
        <taxon>Oscillospiraceae incertae sedis</taxon>
        <taxon>Candidatus Egerieicola</taxon>
    </lineage>
</organism>